<evidence type="ECO:0000313" key="2">
    <source>
        <dbReference type="EMBL" id="KAJ5592259.1"/>
    </source>
</evidence>
<keyword evidence="3" id="KW-1185">Reference proteome</keyword>
<accession>A0AAD6GXH4</accession>
<evidence type="ECO:0000256" key="1">
    <source>
        <dbReference type="SAM" id="MobiDB-lite"/>
    </source>
</evidence>
<dbReference type="RefSeq" id="XP_056748885.1">
    <property type="nucleotide sequence ID" value="XM_056900217.1"/>
</dbReference>
<reference evidence="2" key="1">
    <citation type="journal article" date="2023" name="IMA Fungus">
        <title>Comparative genomic study of the Penicillium genus elucidates a diverse pangenome and 15 lateral gene transfer events.</title>
        <authorList>
            <person name="Petersen C."/>
            <person name="Sorensen T."/>
            <person name="Nielsen M.R."/>
            <person name="Sondergaard T.E."/>
            <person name="Sorensen J.L."/>
            <person name="Fitzpatrick D.A."/>
            <person name="Frisvad J.C."/>
            <person name="Nielsen K.L."/>
        </authorList>
    </citation>
    <scope>NUCLEOTIDE SEQUENCE</scope>
    <source>
        <strain evidence="2">IBT 12815</strain>
    </source>
</reference>
<name>A0AAD6GXH4_9EURO</name>
<evidence type="ECO:0000313" key="3">
    <source>
        <dbReference type="Proteomes" id="UP001213799"/>
    </source>
</evidence>
<dbReference type="GeneID" id="81590459"/>
<organism evidence="2 3">
    <name type="scientific">Penicillium hordei</name>
    <dbReference type="NCBI Taxonomy" id="40994"/>
    <lineage>
        <taxon>Eukaryota</taxon>
        <taxon>Fungi</taxon>
        <taxon>Dikarya</taxon>
        <taxon>Ascomycota</taxon>
        <taxon>Pezizomycotina</taxon>
        <taxon>Eurotiomycetes</taxon>
        <taxon>Eurotiomycetidae</taxon>
        <taxon>Eurotiales</taxon>
        <taxon>Aspergillaceae</taxon>
        <taxon>Penicillium</taxon>
    </lineage>
</organism>
<dbReference type="AlphaFoldDB" id="A0AAD6GXH4"/>
<proteinExistence type="predicted"/>
<comment type="caution">
    <text evidence="2">The sequence shown here is derived from an EMBL/GenBank/DDBJ whole genome shotgun (WGS) entry which is preliminary data.</text>
</comment>
<dbReference type="Proteomes" id="UP001213799">
    <property type="component" value="Unassembled WGS sequence"/>
</dbReference>
<feature type="region of interest" description="Disordered" evidence="1">
    <location>
        <begin position="37"/>
        <end position="62"/>
    </location>
</feature>
<reference evidence="2" key="2">
    <citation type="submission" date="2023-01" db="EMBL/GenBank/DDBJ databases">
        <authorList>
            <person name="Petersen C."/>
        </authorList>
    </citation>
    <scope>NUCLEOTIDE SEQUENCE</scope>
    <source>
        <strain evidence="2">IBT 12815</strain>
    </source>
</reference>
<protein>
    <submittedName>
        <fullName evidence="2">Uncharacterized protein</fullName>
    </submittedName>
</protein>
<gene>
    <name evidence="2" type="ORF">N7537_009163</name>
</gene>
<sequence length="74" mass="8522">MNNVTLSCFIGLNWLGPFLFEMKLNLSKLTMRDDRLDKMTQSSRGETPHATPRSFPSLSLPSSTTHIHCLYHWL</sequence>
<feature type="compositionally biased region" description="Low complexity" evidence="1">
    <location>
        <begin position="51"/>
        <end position="62"/>
    </location>
</feature>
<dbReference type="EMBL" id="JAQJAE010000005">
    <property type="protein sequence ID" value="KAJ5592259.1"/>
    <property type="molecule type" value="Genomic_DNA"/>
</dbReference>